<organism evidence="13 14">
    <name type="scientific">Agaribacter flavus</name>
    <dbReference type="NCBI Taxonomy" id="1902781"/>
    <lineage>
        <taxon>Bacteria</taxon>
        <taxon>Pseudomonadati</taxon>
        <taxon>Pseudomonadota</taxon>
        <taxon>Gammaproteobacteria</taxon>
        <taxon>Alteromonadales</taxon>
        <taxon>Alteromonadaceae</taxon>
        <taxon>Agaribacter</taxon>
    </lineage>
</organism>
<feature type="region of interest" description="tRNA (mnm(5)s(2)U34)-methyltransferase" evidence="10">
    <location>
        <begin position="1"/>
        <end position="242"/>
    </location>
</feature>
<evidence type="ECO:0000259" key="11">
    <source>
        <dbReference type="Pfam" id="PF01266"/>
    </source>
</evidence>
<dbReference type="Pfam" id="PF01266">
    <property type="entry name" value="DAO"/>
    <property type="match status" value="1"/>
</dbReference>
<dbReference type="HAMAP" id="MF_01102">
    <property type="entry name" value="MnmC"/>
    <property type="match status" value="1"/>
</dbReference>
<evidence type="ECO:0000256" key="7">
    <source>
        <dbReference type="ARBA" id="ARBA00022827"/>
    </source>
</evidence>
<keyword evidence="2 10" id="KW-0489">Methyltransferase</keyword>
<dbReference type="InterPro" id="IPR029063">
    <property type="entry name" value="SAM-dependent_MTases_sf"/>
</dbReference>
<dbReference type="PANTHER" id="PTHR13847">
    <property type="entry name" value="SARCOSINE DEHYDROGENASE-RELATED"/>
    <property type="match status" value="1"/>
</dbReference>
<evidence type="ECO:0000256" key="2">
    <source>
        <dbReference type="ARBA" id="ARBA00022603"/>
    </source>
</evidence>
<feature type="region of interest" description="FAD-dependent cmnm(5)s(2)U34 oxidoreductase" evidence="10">
    <location>
        <begin position="279"/>
        <end position="685"/>
    </location>
</feature>
<dbReference type="Gene3D" id="3.40.50.150">
    <property type="entry name" value="Vaccinia Virus protein VP39"/>
    <property type="match status" value="1"/>
</dbReference>
<dbReference type="InterPro" id="IPR006076">
    <property type="entry name" value="FAD-dep_OxRdtase"/>
</dbReference>
<keyword evidence="8 10" id="KW-0560">Oxidoreductase</keyword>
<reference evidence="14" key="1">
    <citation type="journal article" date="2019" name="Int. J. Syst. Evol. Microbiol.">
        <title>The Global Catalogue of Microorganisms (GCM) 10K type strain sequencing project: providing services to taxonomists for standard genome sequencing and annotation.</title>
        <authorList>
            <consortium name="The Broad Institute Genomics Platform"/>
            <consortium name="The Broad Institute Genome Sequencing Center for Infectious Disease"/>
            <person name="Wu L."/>
            <person name="Ma J."/>
        </authorList>
    </citation>
    <scope>NUCLEOTIDE SEQUENCE [LARGE SCALE GENOMIC DNA]</scope>
    <source>
        <strain evidence="14">KCTC 52473</strain>
    </source>
</reference>
<dbReference type="InterPro" id="IPR023032">
    <property type="entry name" value="tRNA_MAMT_biosynth_bifunc_MnmC"/>
</dbReference>
<dbReference type="Gene3D" id="3.50.50.60">
    <property type="entry name" value="FAD/NAD(P)-binding domain"/>
    <property type="match status" value="1"/>
</dbReference>
<gene>
    <name evidence="10 13" type="primary">mnmC</name>
    <name evidence="13" type="ORF">ACFOHL_02690</name>
</gene>
<feature type="domain" description="FAD dependent oxidoreductase" evidence="11">
    <location>
        <begin position="275"/>
        <end position="652"/>
    </location>
</feature>
<keyword evidence="6 10" id="KW-0819">tRNA processing</keyword>
<dbReference type="InterPro" id="IPR017610">
    <property type="entry name" value="tRNA_S-uridine_synth_MnmC_C"/>
</dbReference>
<keyword evidence="3 10" id="KW-0285">Flavoprotein</keyword>
<keyword evidence="1 10" id="KW-0963">Cytoplasm</keyword>
<dbReference type="EMBL" id="JBHRSW010000005">
    <property type="protein sequence ID" value="MFC3120519.1"/>
    <property type="molecule type" value="Genomic_DNA"/>
</dbReference>
<dbReference type="RefSeq" id="WP_376918658.1">
    <property type="nucleotide sequence ID" value="NZ_JBHRSW010000005.1"/>
</dbReference>
<comment type="function">
    <text evidence="10">Catalyzes the last two steps in the biosynthesis of 5-methylaminomethyl-2-thiouridine (mnm(5)s(2)U) at the wobble position (U34) in tRNA. Catalyzes the FAD-dependent demodification of cmnm(5)s(2)U34 to nm(5)s(2)U34, followed by the transfer of a methyl group from S-adenosyl-L-methionine to nm(5)s(2)U34, to form mnm(5)s(2)U34.</text>
</comment>
<evidence type="ECO:0000313" key="14">
    <source>
        <dbReference type="Proteomes" id="UP001595478"/>
    </source>
</evidence>
<comment type="catalytic activity">
    <reaction evidence="10">
        <text>5-aminomethyl-2-thiouridine(34) in tRNA + S-adenosyl-L-methionine = 5-methylaminomethyl-2-thiouridine(34) in tRNA + S-adenosyl-L-homocysteine + H(+)</text>
        <dbReference type="Rhea" id="RHEA:19569"/>
        <dbReference type="Rhea" id="RHEA-COMP:10195"/>
        <dbReference type="Rhea" id="RHEA-COMP:10197"/>
        <dbReference type="ChEBI" id="CHEBI:15378"/>
        <dbReference type="ChEBI" id="CHEBI:57856"/>
        <dbReference type="ChEBI" id="CHEBI:59789"/>
        <dbReference type="ChEBI" id="CHEBI:74454"/>
        <dbReference type="ChEBI" id="CHEBI:74455"/>
        <dbReference type="EC" id="2.1.1.61"/>
    </reaction>
</comment>
<proteinExistence type="inferred from homology"/>
<dbReference type="InterPro" id="IPR008471">
    <property type="entry name" value="MnmC-like_methylTransf"/>
</dbReference>
<keyword evidence="5 10" id="KW-0949">S-adenosyl-L-methionine</keyword>
<keyword evidence="14" id="KW-1185">Reference proteome</keyword>
<feature type="domain" description="MnmC-like methyltransferase" evidence="12">
    <location>
        <begin position="117"/>
        <end position="240"/>
    </location>
</feature>
<evidence type="ECO:0000256" key="5">
    <source>
        <dbReference type="ARBA" id="ARBA00022691"/>
    </source>
</evidence>
<evidence type="ECO:0000259" key="12">
    <source>
        <dbReference type="Pfam" id="PF05430"/>
    </source>
</evidence>
<evidence type="ECO:0000256" key="10">
    <source>
        <dbReference type="HAMAP-Rule" id="MF_01102"/>
    </source>
</evidence>
<dbReference type="Pfam" id="PF05430">
    <property type="entry name" value="Methyltransf_30"/>
    <property type="match status" value="1"/>
</dbReference>
<dbReference type="InterPro" id="IPR036188">
    <property type="entry name" value="FAD/NAD-bd_sf"/>
</dbReference>
<comment type="similarity">
    <text evidence="10">In the N-terminal section; belongs to the methyltransferase superfamily. tRNA (mnm(5)s(2)U34)-methyltransferase family.</text>
</comment>
<name>A0ABV7FME7_9ALTE</name>
<evidence type="ECO:0000256" key="6">
    <source>
        <dbReference type="ARBA" id="ARBA00022694"/>
    </source>
</evidence>
<dbReference type="PANTHER" id="PTHR13847:SF283">
    <property type="entry name" value="TRNA 5-METHYLAMINOMETHYL-2-THIOURIDINE BIOSYNTHESIS BIFUNCTIONAL PROTEIN MNMC"/>
    <property type="match status" value="1"/>
</dbReference>
<dbReference type="Gene3D" id="3.30.9.10">
    <property type="entry name" value="D-Amino Acid Oxidase, subunit A, domain 2"/>
    <property type="match status" value="1"/>
</dbReference>
<evidence type="ECO:0000256" key="8">
    <source>
        <dbReference type="ARBA" id="ARBA00023002"/>
    </source>
</evidence>
<comment type="similarity">
    <text evidence="10">In the C-terminal section; belongs to the DAO family.</text>
</comment>
<accession>A0ABV7FME7</accession>
<dbReference type="InterPro" id="IPR047785">
    <property type="entry name" value="tRNA_MNMC2"/>
</dbReference>
<keyword evidence="9 10" id="KW-0511">Multifunctional enzyme</keyword>
<dbReference type="Proteomes" id="UP001595478">
    <property type="component" value="Unassembled WGS sequence"/>
</dbReference>
<evidence type="ECO:0000256" key="3">
    <source>
        <dbReference type="ARBA" id="ARBA00022630"/>
    </source>
</evidence>
<keyword evidence="4 10" id="KW-0808">Transferase</keyword>
<dbReference type="SUPFAM" id="SSF51905">
    <property type="entry name" value="FAD/NAD(P)-binding domain"/>
    <property type="match status" value="1"/>
</dbReference>
<comment type="subcellular location">
    <subcellularLocation>
        <location evidence="10">Cytoplasm</location>
    </subcellularLocation>
</comment>
<comment type="cofactor">
    <cofactor evidence="10">
        <name>FAD</name>
        <dbReference type="ChEBI" id="CHEBI:57692"/>
    </cofactor>
</comment>
<sequence length="685" mass="76607">MKIQHAAVSFNSHGTLISEAFDDVYYSNDDGIAETQYVFIDGNQLKQKWLNHKQSTFVIGETGFGTGLNIMLVLQQFKQFRTDNPDHDLTHLHVISFEKYPLAQDILNEVAAQRPSLEAEYNALIDIYPPALSGHHRLDLVHFSSSIDLILGDINESIEEVYAYESGNVDAWFLDGFAPSKNESMWQQRVFSNIARLSKVGASFATFTAAGAVKRGLQAAGFEITKRKGYGRKREMLVGTLIEKQSVWTKKQPPWFTRDTGSSEGSSKTHPASKKVVIVGGGLAGATSSLELLRAGFQVTLVCADEAVARGASGNKIGGFYPQLQAEAGISSQFYAHSFLFARHWYDQLNEQQPFEHDWCGVIQLGFNDNTRTRFHKMQQKDLWPDSFARVINTQEASEKANISLPFGGLYIPNAGWISPKSLTEACIASCHHYEHFNLLTNTSLQSYYLGKTGSPIKSTCRNDTDQDLHVISDYLVIAAAAGSSPFLSDNIPLRLTRGQVEYVKSTDDSAALNTVLCHKGYFTPAVDGRHALGSTYHKNERGTDYRLSDRDLNLHTHTQAMQDTDFAKCIDMFAREAEPIGRAAIRCSTPDHMPIIGNMPDFLAQEKQYVDLYKHNDFRRYRPSRVQKNVFLLTGLGSRGLTTAPILARTLRAQITQSCLPLPNSLLKALQPNRYKIRQWLTNK</sequence>
<dbReference type="EC" id="2.1.1.61" evidence="10"/>
<evidence type="ECO:0000313" key="13">
    <source>
        <dbReference type="EMBL" id="MFC3120519.1"/>
    </source>
</evidence>
<protein>
    <recommendedName>
        <fullName evidence="10">tRNA 5-methylaminomethyl-2-thiouridine biosynthesis bifunctional protein MnmC</fullName>
        <shortName evidence="10">tRNA mnm(5)s(2)U biosynthesis bifunctional protein</shortName>
    </recommendedName>
    <domain>
        <recommendedName>
            <fullName evidence="10">tRNA (mnm(5)s(2)U34)-methyltransferase</fullName>
            <ecNumber evidence="10">2.1.1.61</ecNumber>
        </recommendedName>
    </domain>
    <domain>
        <recommendedName>
            <fullName evidence="10">FAD-dependent cmnm(5)s(2)U34 oxidoreductase</fullName>
            <ecNumber evidence="10">1.5.-.-</ecNumber>
        </recommendedName>
    </domain>
</protein>
<comment type="caution">
    <text evidence="13">The sequence shown here is derived from an EMBL/GenBank/DDBJ whole genome shotgun (WGS) entry which is preliminary data.</text>
</comment>
<evidence type="ECO:0000256" key="4">
    <source>
        <dbReference type="ARBA" id="ARBA00022679"/>
    </source>
</evidence>
<dbReference type="NCBIfam" id="NF033855">
    <property type="entry name" value="tRNA_MNMC2"/>
    <property type="match status" value="1"/>
</dbReference>
<dbReference type="EC" id="1.5.-.-" evidence="10"/>
<evidence type="ECO:0000256" key="1">
    <source>
        <dbReference type="ARBA" id="ARBA00022490"/>
    </source>
</evidence>
<dbReference type="NCBIfam" id="NF002481">
    <property type="entry name" value="PRK01747.1-2"/>
    <property type="match status" value="1"/>
</dbReference>
<keyword evidence="7 10" id="KW-0274">FAD</keyword>
<dbReference type="NCBIfam" id="TIGR03197">
    <property type="entry name" value="MnmC_Cterm"/>
    <property type="match status" value="1"/>
</dbReference>
<evidence type="ECO:0000256" key="9">
    <source>
        <dbReference type="ARBA" id="ARBA00023268"/>
    </source>
</evidence>